<reference evidence="2 3" key="1">
    <citation type="submission" date="2017-10" db="EMBL/GenBank/DDBJ databases">
        <title>The draft genome sequence of Lewinella marina KCTC 32374.</title>
        <authorList>
            <person name="Wang K."/>
        </authorList>
    </citation>
    <scope>NUCLEOTIDE SEQUENCE [LARGE SCALE GENOMIC DNA]</scope>
    <source>
        <strain evidence="2 3">MKG-38</strain>
    </source>
</reference>
<name>A0A2G0CGC1_9BACT</name>
<dbReference type="InterPro" id="IPR005135">
    <property type="entry name" value="Endo/exonuclease/phosphatase"/>
</dbReference>
<dbReference type="CDD" id="cd04486">
    <property type="entry name" value="YhcR_OBF_like"/>
    <property type="match status" value="1"/>
</dbReference>
<dbReference type="GO" id="GO:0003824">
    <property type="term" value="F:catalytic activity"/>
    <property type="evidence" value="ECO:0007669"/>
    <property type="project" value="InterPro"/>
</dbReference>
<evidence type="ECO:0000313" key="3">
    <source>
        <dbReference type="Proteomes" id="UP000226437"/>
    </source>
</evidence>
<dbReference type="PANTHER" id="PTHR42834">
    <property type="entry name" value="ENDONUCLEASE/EXONUCLEASE/PHOSPHATASE FAMILY PROTEIN (AFU_ORTHOLOGUE AFUA_3G09210)"/>
    <property type="match status" value="1"/>
</dbReference>
<dbReference type="InterPro" id="IPR047971">
    <property type="entry name" value="ExeM-like"/>
</dbReference>
<dbReference type="RefSeq" id="WP_099105639.1">
    <property type="nucleotide sequence ID" value="NZ_JAATJF010000002.1"/>
</dbReference>
<dbReference type="NCBIfam" id="NF033681">
    <property type="entry name" value="ExeM_NucH_DNase"/>
    <property type="match status" value="1"/>
</dbReference>
<dbReference type="PANTHER" id="PTHR42834:SF1">
    <property type="entry name" value="ENDONUCLEASE_EXONUCLEASE_PHOSPHATASE FAMILY PROTEIN (AFU_ORTHOLOGUE AFUA_3G09210)"/>
    <property type="match status" value="1"/>
</dbReference>
<organism evidence="2 3">
    <name type="scientific">Neolewinella marina</name>
    <dbReference type="NCBI Taxonomy" id="438751"/>
    <lineage>
        <taxon>Bacteria</taxon>
        <taxon>Pseudomonadati</taxon>
        <taxon>Bacteroidota</taxon>
        <taxon>Saprospiria</taxon>
        <taxon>Saprospirales</taxon>
        <taxon>Lewinellaceae</taxon>
        <taxon>Neolewinella</taxon>
    </lineage>
</organism>
<dbReference type="EMBL" id="PDLO01000002">
    <property type="protein sequence ID" value="PHK99022.1"/>
    <property type="molecule type" value="Genomic_DNA"/>
</dbReference>
<evidence type="ECO:0000259" key="1">
    <source>
        <dbReference type="Pfam" id="PF19580"/>
    </source>
</evidence>
<evidence type="ECO:0000313" key="2">
    <source>
        <dbReference type="EMBL" id="PHK99022.1"/>
    </source>
</evidence>
<accession>A0A2G0CGC1</accession>
<feature type="domain" description="Endonuclease/exonuclease/phosphatase" evidence="1">
    <location>
        <begin position="588"/>
        <end position="818"/>
    </location>
</feature>
<dbReference type="Gene3D" id="3.60.10.10">
    <property type="entry name" value="Endonuclease/exonuclease/phosphatase"/>
    <property type="match status" value="1"/>
</dbReference>
<dbReference type="Pfam" id="PF19580">
    <property type="entry name" value="Exo_endo_phos_3"/>
    <property type="match status" value="1"/>
</dbReference>
<protein>
    <recommendedName>
        <fullName evidence="1">Endonuclease/exonuclease/phosphatase domain-containing protein</fullName>
    </recommendedName>
</protein>
<comment type="caution">
    <text evidence="2">The sequence shown here is derived from an EMBL/GenBank/DDBJ whole genome shotgun (WGS) entry which is preliminary data.</text>
</comment>
<dbReference type="SUPFAM" id="SSF56219">
    <property type="entry name" value="DNase I-like"/>
    <property type="match status" value="1"/>
</dbReference>
<dbReference type="InterPro" id="IPR036691">
    <property type="entry name" value="Endo/exonu/phosph_ase_sf"/>
</dbReference>
<sequence>MRIFLLLLSVLGGTLSLYSQRVILTGIMDGDAPGGLPKAIELFVEGTVNLGDYTLVRYANGGTSGTDISLNGTFTDRYVYVVSDLASFEATFGTGGDFADPIRNGNVSGNGDDVFALQQGATIVDVTGGTIGVRENLYQDGFLYRLDNTGPSPTFDLSEWAGGNKVLDGLNNAEMGAATPFGTYRAGAAGPQVTVTAEANLEEPATDGGFSIALSRPATGPVTITYALSGTATTGTDYSDPNGGSVTISSGQNAAAVLLQVIDDTAIEGDETIELTVTGVSDPAYSPGAGATLSIIDEDLFGTILISTVQGAGSSTPLAGETVTVEAVVTGSFPGGSGEGLRGFYIQEEDKDNDSDPATSEGLFVFADNASVSVGDLVKITGRAAEFSGQTQLTNASITVLESGLPLPVAINLTLPLSEAELEALEGMRVTPLDLVVTDNSNLARFGEVTVTSGERLIQFTECNAPDAAALAAYTASQQSDVILVDDGRGGSNVSPVRLPDGSTLSATNTLRAGQTIENLTGILGYGFNNYRIQPTETDQVVLGGNVRPATAPVVGGEVTVVSANVLNYFTTLGGSGRGADNAEEFERQQAKIVNALCALNADIVGLIEIENKNYAALQDLIAALNASCGTQYTYVTSPNTGSDQIMVALIYQADRVAESGTAAALAEPASVFVGPGTNRVPLAQTFRVIDPASENYGQQLTVVVNHFKSKGSGCGDNTGDGSGNCNTVRDAAARAITEWLATNPTGVDEEDILIIGDLNAYRMEDPIQTILEAGYFNTKVAVSDPASFPCGGGAASYGFQGQWGSLDYVLASNSLADALAGAATWGVNSAEPAVLDYNTEGLSDGLYAPDFYRFSDHDPLIVGLDLGPALTDELMEFTAAPSGNKVKLQWVAVPGITAEYFAVERLDATGAFQTIGTVKVSGGNSNANRQYVFNDQGAVSGMNTYRLKLVGTDGMARYSHEASATLLKGKSARATVERVGHRAYRVVAFDASSQYSLIAMSGQVLRRGALQATGGLVSMDGLPAGLYLLHFIQGDGSTQAVKVVVP</sequence>
<dbReference type="AlphaFoldDB" id="A0A2G0CGC1"/>
<dbReference type="SUPFAM" id="SSF141072">
    <property type="entry name" value="CalX-like"/>
    <property type="match status" value="1"/>
</dbReference>
<dbReference type="OrthoDB" id="9800417at2"/>
<dbReference type="Proteomes" id="UP000226437">
    <property type="component" value="Unassembled WGS sequence"/>
</dbReference>
<dbReference type="InterPro" id="IPR038081">
    <property type="entry name" value="CalX-like_sf"/>
</dbReference>
<keyword evidence="3" id="KW-1185">Reference proteome</keyword>
<dbReference type="Gene3D" id="2.60.40.2030">
    <property type="match status" value="1"/>
</dbReference>
<dbReference type="CDD" id="cd10283">
    <property type="entry name" value="MnuA_DNase1-like"/>
    <property type="match status" value="1"/>
</dbReference>
<gene>
    <name evidence="2" type="ORF">CGL56_06050</name>
</gene>
<proteinExistence type="predicted"/>